<keyword evidence="6" id="KW-0170">Cobalt</keyword>
<dbReference type="OrthoDB" id="2125469at2759"/>
<dbReference type="PROSITE" id="PS51677">
    <property type="entry name" value="NODB"/>
    <property type="match status" value="1"/>
</dbReference>
<feature type="chain" id="PRO_5007147871" evidence="7">
    <location>
        <begin position="20"/>
        <end position="239"/>
    </location>
</feature>
<evidence type="ECO:0000256" key="4">
    <source>
        <dbReference type="ARBA" id="ARBA00022801"/>
    </source>
</evidence>
<reference evidence="10" key="1">
    <citation type="journal article" date="2016" name="Genome Announc.">
        <title>Draft genome sequence of Aspergillus niger strain An76.</title>
        <authorList>
            <person name="Gong W."/>
            <person name="Cheng Z."/>
            <person name="Zhang H."/>
            <person name="Liu L."/>
            <person name="Gao P."/>
            <person name="Wang L."/>
        </authorList>
    </citation>
    <scope>NUCLEOTIDE SEQUENCE [LARGE SCALE GENOMIC DNA]</scope>
    <source>
        <strain evidence="10">An76</strain>
    </source>
</reference>
<dbReference type="VEuPathDB" id="FungiDB:ATCC64974_37750"/>
<dbReference type="VEuPathDB" id="FungiDB:ASPNIDRAFT2_45285"/>
<proteinExistence type="predicted"/>
<evidence type="ECO:0000256" key="7">
    <source>
        <dbReference type="SAM" id="SignalP"/>
    </source>
</evidence>
<evidence type="ECO:0000313" key="10">
    <source>
        <dbReference type="Proteomes" id="UP000068243"/>
    </source>
</evidence>
<keyword evidence="5" id="KW-0119">Carbohydrate metabolism</keyword>
<dbReference type="GO" id="GO:0005975">
    <property type="term" value="P:carbohydrate metabolic process"/>
    <property type="evidence" value="ECO:0007669"/>
    <property type="project" value="InterPro"/>
</dbReference>
<dbReference type="PANTHER" id="PTHR46471">
    <property type="entry name" value="CHITIN DEACETYLASE"/>
    <property type="match status" value="1"/>
</dbReference>
<dbReference type="CDD" id="cd10951">
    <property type="entry name" value="CE4_ClCDA_like"/>
    <property type="match status" value="1"/>
</dbReference>
<dbReference type="GO" id="GO:0016810">
    <property type="term" value="F:hydrolase activity, acting on carbon-nitrogen (but not peptide) bonds"/>
    <property type="evidence" value="ECO:0007669"/>
    <property type="project" value="InterPro"/>
</dbReference>
<keyword evidence="4" id="KW-0378">Hydrolase</keyword>
<evidence type="ECO:0000259" key="8">
    <source>
        <dbReference type="PROSITE" id="PS51677"/>
    </source>
</evidence>
<evidence type="ECO:0000256" key="6">
    <source>
        <dbReference type="ARBA" id="ARBA00023285"/>
    </source>
</evidence>
<comment type="cofactor">
    <cofactor evidence="1">
        <name>Co(2+)</name>
        <dbReference type="ChEBI" id="CHEBI:48828"/>
    </cofactor>
</comment>
<evidence type="ECO:0000256" key="5">
    <source>
        <dbReference type="ARBA" id="ARBA00023277"/>
    </source>
</evidence>
<dbReference type="Proteomes" id="UP000068243">
    <property type="component" value="Unassembled WGS sequence"/>
</dbReference>
<dbReference type="Gene3D" id="3.20.20.370">
    <property type="entry name" value="Glycoside hydrolase/deacetylase"/>
    <property type="match status" value="1"/>
</dbReference>
<dbReference type="InterPro" id="IPR002509">
    <property type="entry name" value="NODB_dom"/>
</dbReference>
<name>A0A117E230_ASPNG</name>
<organism evidence="9 10">
    <name type="scientific">Aspergillus niger</name>
    <dbReference type="NCBI Taxonomy" id="5061"/>
    <lineage>
        <taxon>Eukaryota</taxon>
        <taxon>Fungi</taxon>
        <taxon>Dikarya</taxon>
        <taxon>Ascomycota</taxon>
        <taxon>Pezizomycotina</taxon>
        <taxon>Eurotiomycetes</taxon>
        <taxon>Eurotiomycetidae</taxon>
        <taxon>Eurotiales</taxon>
        <taxon>Aspergillaceae</taxon>
        <taxon>Aspergillus</taxon>
        <taxon>Aspergillus subgen. Circumdati</taxon>
    </lineage>
</organism>
<evidence type="ECO:0000256" key="2">
    <source>
        <dbReference type="ARBA" id="ARBA00022723"/>
    </source>
</evidence>
<dbReference type="Pfam" id="PF01522">
    <property type="entry name" value="Polysacc_deac_1"/>
    <property type="match status" value="1"/>
</dbReference>
<protein>
    <submittedName>
        <fullName evidence="9">Chitin deacetylase</fullName>
    </submittedName>
</protein>
<dbReference type="GO" id="GO:0046872">
    <property type="term" value="F:metal ion binding"/>
    <property type="evidence" value="ECO:0007669"/>
    <property type="project" value="UniProtKB-KW"/>
</dbReference>
<comment type="caution">
    <text evidence="9">The sequence shown here is derived from an EMBL/GenBank/DDBJ whole genome shotgun (WGS) entry which is preliminary data.</text>
</comment>
<accession>A0A117E230</accession>
<dbReference type="EMBL" id="BCMY01000014">
    <property type="protein sequence ID" value="GAQ44992.1"/>
    <property type="molecule type" value="Genomic_DNA"/>
</dbReference>
<dbReference type="InterPro" id="IPR011330">
    <property type="entry name" value="Glyco_hydro/deAcase_b/a-brl"/>
</dbReference>
<dbReference type="AlphaFoldDB" id="A0A117E230"/>
<dbReference type="VEuPathDB" id="FungiDB:M747DRAFT_309984"/>
<keyword evidence="2" id="KW-0479">Metal-binding</keyword>
<evidence type="ECO:0000256" key="3">
    <source>
        <dbReference type="ARBA" id="ARBA00022729"/>
    </source>
</evidence>
<gene>
    <name evidence="9" type="ORF">ABL_07653</name>
</gene>
<dbReference type="PaxDb" id="5061-CADANGAP00009699"/>
<dbReference type="VEuPathDB" id="FungiDB:An12g04480"/>
<evidence type="ECO:0000313" key="9">
    <source>
        <dbReference type="EMBL" id="GAQ44992.1"/>
    </source>
</evidence>
<dbReference type="OMA" id="VLFHNNA"/>
<dbReference type="SUPFAM" id="SSF88713">
    <property type="entry name" value="Glycoside hydrolase/deacetylase"/>
    <property type="match status" value="1"/>
</dbReference>
<feature type="signal peptide" evidence="7">
    <location>
        <begin position="1"/>
        <end position="19"/>
    </location>
</feature>
<dbReference type="PANTHER" id="PTHR46471:SF2">
    <property type="entry name" value="CHITIN DEACETYLASE-RELATED"/>
    <property type="match status" value="1"/>
</dbReference>
<evidence type="ECO:0000256" key="1">
    <source>
        <dbReference type="ARBA" id="ARBA00001941"/>
    </source>
</evidence>
<sequence>MFKSLALIALAAISPSAICAPITSRDIPFGQVITTCTTPNTIALTFDDGPSSYTPQLLDLLSEYKVRATFFVLGEASQTNPQIIQRIRQEGHQVGSHTYDHTSLPTLNYDQIVQEMTSLESVLQSSMGEIPTYMRPPYFDVNDLTLQVMKDLGYHVITASIDTKDYNHNSPELISQSYDKFVTELNNGGNLCLAHDTKEQTVVTLAKMMLDETKSRGLTVTTVGDCLGDPEASWYRSSR</sequence>
<keyword evidence="3 7" id="KW-0732">Signal</keyword>
<feature type="domain" description="NodB homology" evidence="8">
    <location>
        <begin position="40"/>
        <end position="221"/>
    </location>
</feature>